<dbReference type="STRING" id="1042163.BRLA_c018690"/>
<dbReference type="InterPro" id="IPR025711">
    <property type="entry name" value="PepSY"/>
</dbReference>
<evidence type="ECO:0000259" key="3">
    <source>
        <dbReference type="Pfam" id="PF20769"/>
    </source>
</evidence>
<evidence type="ECO:0000313" key="4">
    <source>
        <dbReference type="EMBL" id="AIG26191.1"/>
    </source>
</evidence>
<dbReference type="NCBIfam" id="TIGR02889">
    <property type="entry name" value="spore_YpeB"/>
    <property type="match status" value="1"/>
</dbReference>
<dbReference type="KEGG" id="blr:BRLA_c018690"/>
<accession>A0A075R3Y1</accession>
<name>A0A075R3Y1_BRELA</name>
<organism evidence="4 5">
    <name type="scientific">Brevibacillus laterosporus LMG 15441</name>
    <dbReference type="NCBI Taxonomy" id="1042163"/>
    <lineage>
        <taxon>Bacteria</taxon>
        <taxon>Bacillati</taxon>
        <taxon>Bacillota</taxon>
        <taxon>Bacilli</taxon>
        <taxon>Bacillales</taxon>
        <taxon>Paenibacillaceae</taxon>
        <taxon>Brevibacillus</taxon>
    </lineage>
</organism>
<gene>
    <name evidence="4" type="primary">ypeB</name>
    <name evidence="4" type="ORF">BRLA_c018690</name>
</gene>
<reference evidence="4 5" key="1">
    <citation type="journal article" date="2011" name="J. Bacteriol.">
        <title>Genome sequence of Brevibacillus laterosporus LMG 15441, a pathogen of invertebrates.</title>
        <authorList>
            <person name="Djukic M."/>
            <person name="Poehlein A."/>
            <person name="Thurmer A."/>
            <person name="Daniel R."/>
        </authorList>
    </citation>
    <scope>NUCLEOTIDE SEQUENCE [LARGE SCALE GENOMIC DNA]</scope>
    <source>
        <strain evidence="4 5">LMG 15441</strain>
    </source>
</reference>
<dbReference type="InterPro" id="IPR014239">
    <property type="entry name" value="YpeB_PepSY1-2"/>
</dbReference>
<dbReference type="GO" id="GO:0009847">
    <property type="term" value="P:spore germination"/>
    <property type="evidence" value="ECO:0007669"/>
    <property type="project" value="InterPro"/>
</dbReference>
<dbReference type="InterPro" id="IPR048402">
    <property type="entry name" value="YpeB_N"/>
</dbReference>
<dbReference type="EMBL" id="CP007806">
    <property type="protein sequence ID" value="AIG26191.1"/>
    <property type="molecule type" value="Genomic_DNA"/>
</dbReference>
<dbReference type="HOGENOM" id="CLU_045803_0_0_9"/>
<dbReference type="Pfam" id="PF20769">
    <property type="entry name" value="YPEB_N"/>
    <property type="match status" value="1"/>
</dbReference>
<feature type="domain" description="PepSY" evidence="1">
    <location>
        <begin position="380"/>
        <end position="440"/>
    </location>
</feature>
<feature type="domain" description="Sporulation protein YpeB PepSY1 and PepSY2" evidence="2">
    <location>
        <begin position="184"/>
        <end position="377"/>
    </location>
</feature>
<dbReference type="Proteomes" id="UP000005850">
    <property type="component" value="Chromosome"/>
</dbReference>
<dbReference type="Pfam" id="PF14620">
    <property type="entry name" value="YPEB_PepSY1-2"/>
    <property type="match status" value="1"/>
</dbReference>
<evidence type="ECO:0000259" key="1">
    <source>
        <dbReference type="Pfam" id="PF03413"/>
    </source>
</evidence>
<evidence type="ECO:0000259" key="2">
    <source>
        <dbReference type="Pfam" id="PF14620"/>
    </source>
</evidence>
<evidence type="ECO:0000313" key="5">
    <source>
        <dbReference type="Proteomes" id="UP000005850"/>
    </source>
</evidence>
<keyword evidence="5" id="KW-1185">Reference proteome</keyword>
<dbReference type="Pfam" id="PF03413">
    <property type="entry name" value="PepSY"/>
    <property type="match status" value="1"/>
</dbReference>
<proteinExistence type="predicted"/>
<dbReference type="AlphaFoldDB" id="A0A075R3Y1"/>
<protein>
    <submittedName>
        <fullName evidence="4">Germination protein YpeB</fullName>
    </submittedName>
</protein>
<dbReference type="eggNOG" id="COG2959">
    <property type="taxonomic scope" value="Bacteria"/>
</dbReference>
<sequence length="458" mass="51844">MVYGAISRVLFPVCLIGLVGVGVWGYQEHNEKNSILIKAENQYQRAFHDLNFHMNKLHDELGKSVVLNTRKQLAPCLTNVWRLAYTSQNDVGQLPLTLMPFNHTEEFLSKVADFSYEVAVRDLNQHPLSEKEYKTLNKLYQNSKHIQKELSGVQTKVLDSKLRWMDVETALAKQQQPGDNTIIDGFKTIDKKVQEFPEMEWGMTVQNMETKRQQRIKGISGKTVSEQQAIDIAKKFVGKISSGDKVSVEKNGKGMQYNAYSVRITGKNASPINMDVTKKGGKVVWLLNEREIKQTKLNLDQAEKSAKKFLKEKGYGDMVATERDTYGGIGVFTFVPKVEDVLIYPDSVTVKVALDNGDVNGFHAVEYLFNHKQRIIPKAKVSAKQARTMINPHVKVTESRLAMIQGKNNGKEVLAYEFSGQFEKDIYMIYINAQTGEEEDVIKMSVGEQKMPNHGEKG</sequence>
<feature type="domain" description="Sporulation protein YpeB N-terminal" evidence="3">
    <location>
        <begin position="31"/>
        <end position="166"/>
    </location>
</feature>
<dbReference type="RefSeq" id="WP_003338503.1">
    <property type="nucleotide sequence ID" value="NZ_CP007806.1"/>
</dbReference>